<dbReference type="RefSeq" id="XP_041422210.1">
    <property type="nucleotide sequence ID" value="XM_041566276.1"/>
</dbReference>
<reference evidence="3" key="1">
    <citation type="submission" date="2025-08" db="UniProtKB">
        <authorList>
            <consortium name="RefSeq"/>
        </authorList>
    </citation>
    <scope>IDENTIFICATION</scope>
    <source>
        <strain evidence="3">J_2021</strain>
        <tissue evidence="3">Erythrocytes</tissue>
    </source>
</reference>
<organism evidence="2 3">
    <name type="scientific">Xenopus laevis</name>
    <name type="common">African clawed frog</name>
    <dbReference type="NCBI Taxonomy" id="8355"/>
    <lineage>
        <taxon>Eukaryota</taxon>
        <taxon>Metazoa</taxon>
        <taxon>Chordata</taxon>
        <taxon>Craniata</taxon>
        <taxon>Vertebrata</taxon>
        <taxon>Euteleostomi</taxon>
        <taxon>Amphibia</taxon>
        <taxon>Batrachia</taxon>
        <taxon>Anura</taxon>
        <taxon>Pipoidea</taxon>
        <taxon>Pipidae</taxon>
        <taxon>Xenopodinae</taxon>
        <taxon>Xenopus</taxon>
        <taxon>Xenopus</taxon>
    </lineage>
</organism>
<keyword evidence="2" id="KW-1185">Reference proteome</keyword>
<dbReference type="InterPro" id="IPR050782">
    <property type="entry name" value="PP1_regulatory_subunit_3"/>
</dbReference>
<dbReference type="OrthoDB" id="1881at2759"/>
<name>A0A8J1KY27_XENLA</name>
<feature type="domain" description="CBM21" evidence="1">
    <location>
        <begin position="225"/>
        <end position="329"/>
    </location>
</feature>
<sequence length="354" mass="39597">MDRPAPQQRQDDLHPALYHFEPGQRLGHSMGAESRSNVRQSEGHYVPAFYERCDNPLIVDTTANIQEAQLHLAERDEVEELQERMCELRVAREGDRGAHTCGHHFGHQEYTDTDIVGSESSTAEGSARRRALSLPVVQQCHSLGVAGAEEDCTLLCCCKLKKKVQFADSLGLCLASVKHFLPSEEPLVSPSVLARLQSYPPTGSLQRADFSLYTEPDNPLTHELRAKVEAQGVCLEQASDTQWGVRGCALVRESEDAVQVKIRYTFNDWLSHLDCPAADAPTPAPGPQRFLFTLCYPPATARVQFAICCNLPDGRQLWDNNQGLNYIVCCHQEPQPDFQASHMEQDESCIEMHW</sequence>
<dbReference type="GO" id="GO:0005979">
    <property type="term" value="P:regulation of glycogen biosynthetic process"/>
    <property type="evidence" value="ECO:0000318"/>
    <property type="project" value="GO_Central"/>
</dbReference>
<gene>
    <name evidence="3" type="primary">LOC121394686</name>
</gene>
<evidence type="ECO:0000259" key="1">
    <source>
        <dbReference type="PROSITE" id="PS51159"/>
    </source>
</evidence>
<dbReference type="GO" id="GO:0000164">
    <property type="term" value="C:protein phosphatase type 1 complex"/>
    <property type="evidence" value="ECO:0000318"/>
    <property type="project" value="GO_Central"/>
</dbReference>
<dbReference type="InterPro" id="IPR038175">
    <property type="entry name" value="CBM21_dom_sf"/>
</dbReference>
<proteinExistence type="predicted"/>
<dbReference type="AlphaFoldDB" id="A0A8J1KY27"/>
<evidence type="ECO:0000313" key="3">
    <source>
        <dbReference type="RefSeq" id="XP_041422210.1"/>
    </source>
</evidence>
<evidence type="ECO:0000313" key="2">
    <source>
        <dbReference type="Proteomes" id="UP000186698"/>
    </source>
</evidence>
<dbReference type="GO" id="GO:0008157">
    <property type="term" value="F:protein phosphatase 1 binding"/>
    <property type="evidence" value="ECO:0000318"/>
    <property type="project" value="GO_Central"/>
</dbReference>
<dbReference type="PANTHER" id="PTHR12307:SF7">
    <property type="entry name" value="PROTEIN PHOSPHATASE 1 REGULATORY SUBUNIT 3G"/>
    <property type="match status" value="1"/>
</dbReference>
<dbReference type="Gene3D" id="2.60.40.2440">
    <property type="entry name" value="Carbohydrate binding type-21 domain"/>
    <property type="match status" value="1"/>
</dbReference>
<accession>A0A8J1KY27</accession>
<dbReference type="GO" id="GO:2001069">
    <property type="term" value="F:glycogen binding"/>
    <property type="evidence" value="ECO:0000318"/>
    <property type="project" value="GO_Central"/>
</dbReference>
<dbReference type="CTD" id="121394686"/>
<dbReference type="GeneID" id="121394686"/>
<dbReference type="KEGG" id="xla:121394686"/>
<dbReference type="InterPro" id="IPR005036">
    <property type="entry name" value="CBM21_dom"/>
</dbReference>
<protein>
    <submittedName>
        <fullName evidence="3">Protein phosphatase 1 regulatory subunit 3G-like</fullName>
    </submittedName>
</protein>
<dbReference type="Pfam" id="PF03370">
    <property type="entry name" value="CBM_21"/>
    <property type="match status" value="1"/>
</dbReference>
<dbReference type="Proteomes" id="UP000186698">
    <property type="component" value="Chromosome 6L"/>
</dbReference>
<dbReference type="PANTHER" id="PTHR12307">
    <property type="entry name" value="PROTEIN PHOSPHATASE 1 REGULATORY SUBUNIT"/>
    <property type="match status" value="1"/>
</dbReference>
<dbReference type="PROSITE" id="PS51159">
    <property type="entry name" value="CBM21"/>
    <property type="match status" value="1"/>
</dbReference>